<sequence>MTSDDRHESPLTAQAAVRCDMGLVDRDDLAQVHQWTRAVLEGQQPEIDPERVGDVLIVLDELASNALLHGTGRRRVGLTVLEGYAVLEVSDESTRPAVPDGGLGLQMVKSVSARWGQRVREQGKTVWARIAL</sequence>
<evidence type="ECO:0000313" key="3">
    <source>
        <dbReference type="EMBL" id="MEA5366826.1"/>
    </source>
</evidence>
<keyword evidence="1" id="KW-0808">Transferase</keyword>
<keyword evidence="1" id="KW-0723">Serine/threonine-protein kinase</keyword>
<dbReference type="EMBL" id="JAYFSI010000017">
    <property type="protein sequence ID" value="MEA5366826.1"/>
    <property type="molecule type" value="Genomic_DNA"/>
</dbReference>
<keyword evidence="3" id="KW-0067">ATP-binding</keyword>
<dbReference type="Pfam" id="PF13581">
    <property type="entry name" value="HATPase_c_2"/>
    <property type="match status" value="1"/>
</dbReference>
<organism evidence="3 4">
    <name type="scientific">Amycolatopsis heterodermiae</name>
    <dbReference type="NCBI Taxonomy" id="3110235"/>
    <lineage>
        <taxon>Bacteria</taxon>
        <taxon>Bacillati</taxon>
        <taxon>Actinomycetota</taxon>
        <taxon>Actinomycetes</taxon>
        <taxon>Pseudonocardiales</taxon>
        <taxon>Pseudonocardiaceae</taxon>
        <taxon>Amycolatopsis</taxon>
    </lineage>
</organism>
<evidence type="ECO:0000256" key="1">
    <source>
        <dbReference type="ARBA" id="ARBA00022527"/>
    </source>
</evidence>
<accession>A0ABU5RKK1</accession>
<gene>
    <name evidence="3" type="ORF">VA596_45350</name>
</gene>
<dbReference type="Proteomes" id="UP001304298">
    <property type="component" value="Unassembled WGS sequence"/>
</dbReference>
<reference evidence="3 4" key="1">
    <citation type="submission" date="2023-12" db="EMBL/GenBank/DDBJ databases">
        <title>Amycolatopsis sp. V23-08.</title>
        <authorList>
            <person name="Somphong A."/>
        </authorList>
    </citation>
    <scope>NUCLEOTIDE SEQUENCE [LARGE SCALE GENOMIC DNA]</scope>
    <source>
        <strain evidence="3 4">V23-08</strain>
    </source>
</reference>
<dbReference type="SUPFAM" id="SSF55874">
    <property type="entry name" value="ATPase domain of HSP90 chaperone/DNA topoisomerase II/histidine kinase"/>
    <property type="match status" value="1"/>
</dbReference>
<protein>
    <submittedName>
        <fullName evidence="3">ATP-binding protein</fullName>
    </submittedName>
</protein>
<dbReference type="PANTHER" id="PTHR35526:SF3">
    <property type="entry name" value="ANTI-SIGMA-F FACTOR RSBW"/>
    <property type="match status" value="1"/>
</dbReference>
<dbReference type="Gene3D" id="3.30.565.10">
    <property type="entry name" value="Histidine kinase-like ATPase, C-terminal domain"/>
    <property type="match status" value="1"/>
</dbReference>
<feature type="domain" description="Histidine kinase/HSP90-like ATPase" evidence="2">
    <location>
        <begin position="28"/>
        <end position="129"/>
    </location>
</feature>
<evidence type="ECO:0000313" key="4">
    <source>
        <dbReference type="Proteomes" id="UP001304298"/>
    </source>
</evidence>
<dbReference type="GO" id="GO:0005524">
    <property type="term" value="F:ATP binding"/>
    <property type="evidence" value="ECO:0007669"/>
    <property type="project" value="UniProtKB-KW"/>
</dbReference>
<comment type="caution">
    <text evidence="3">The sequence shown here is derived from an EMBL/GenBank/DDBJ whole genome shotgun (WGS) entry which is preliminary data.</text>
</comment>
<dbReference type="PANTHER" id="PTHR35526">
    <property type="entry name" value="ANTI-SIGMA-F FACTOR RSBW-RELATED"/>
    <property type="match status" value="1"/>
</dbReference>
<dbReference type="InterPro" id="IPR036890">
    <property type="entry name" value="HATPase_C_sf"/>
</dbReference>
<dbReference type="InterPro" id="IPR050267">
    <property type="entry name" value="Anti-sigma-factor_SerPK"/>
</dbReference>
<proteinExistence type="predicted"/>
<dbReference type="CDD" id="cd16936">
    <property type="entry name" value="HATPase_RsbW-like"/>
    <property type="match status" value="1"/>
</dbReference>
<keyword evidence="4" id="KW-1185">Reference proteome</keyword>
<keyword evidence="3" id="KW-0547">Nucleotide-binding</keyword>
<keyword evidence="1" id="KW-0418">Kinase</keyword>
<evidence type="ECO:0000259" key="2">
    <source>
        <dbReference type="Pfam" id="PF13581"/>
    </source>
</evidence>
<dbReference type="InterPro" id="IPR003594">
    <property type="entry name" value="HATPase_dom"/>
</dbReference>
<name>A0ABU5RKK1_9PSEU</name>
<dbReference type="RefSeq" id="WP_323336341.1">
    <property type="nucleotide sequence ID" value="NZ_JAYFSI010000017.1"/>
</dbReference>